<sequence length="351" mass="37723">MAIDNLIDRLKEDRLSRRTVLKLGAAAGIGLAGLGMAGCSSPSPTVSATPTSAPLKVKETVNIGYLTTDHDAPLYVAKTKGFLEKYGMKVKLVNFNSGPEIMTQMAGGSIDIGVAGVPPVILAYDKDPTVKIVAAVHKNGSGLFVKKGSGLKKFTDLKGKKIGSPGPGSIQDILVRQLCKKYGMSYETDVSMAKLPAGQWVGAVDAGTVDAVMAWEPYVTIAEMQGIGEVMLRSEDIMPGHPCDSIVATQTMISQYPDSVKAFLRAHRDAVELINSNPQEAAQIVSSPEWLADDTAIERAALEHIAFLYKPDEEYLSGTDTFSRALKEELGLTKKVYTRDELFDLTLISQI</sequence>
<dbReference type="OrthoDB" id="10037at2157"/>
<dbReference type="SUPFAM" id="SSF53850">
    <property type="entry name" value="Periplasmic binding protein-like II"/>
    <property type="match status" value="1"/>
</dbReference>
<dbReference type="PANTHER" id="PTHR30024">
    <property type="entry name" value="ALIPHATIC SULFONATES-BINDING PROTEIN-RELATED"/>
    <property type="match status" value="1"/>
</dbReference>
<evidence type="ECO:0000256" key="5">
    <source>
        <dbReference type="ARBA" id="ARBA00023136"/>
    </source>
</evidence>
<keyword evidence="2" id="KW-0813">Transport</keyword>
<feature type="domain" description="Solute-binding protein family 3/N-terminal" evidence="7">
    <location>
        <begin position="60"/>
        <end position="294"/>
    </location>
</feature>
<name>H8I8T5_METCZ</name>
<evidence type="ECO:0000256" key="1">
    <source>
        <dbReference type="ARBA" id="ARBA00004308"/>
    </source>
</evidence>
<evidence type="ECO:0000259" key="7">
    <source>
        <dbReference type="SMART" id="SM00062"/>
    </source>
</evidence>
<dbReference type="Proteomes" id="UP000005233">
    <property type="component" value="Chromosome"/>
</dbReference>
<keyword evidence="3" id="KW-1003">Cell membrane</keyword>
<gene>
    <name evidence="8" type="primary">ssuA</name>
    <name evidence="8" type="ordered locus">Mtc_1236</name>
</gene>
<evidence type="ECO:0000256" key="2">
    <source>
        <dbReference type="ARBA" id="ARBA00022448"/>
    </source>
</evidence>
<dbReference type="KEGG" id="mez:Mtc_1236"/>
<dbReference type="GO" id="GO:0012505">
    <property type="term" value="C:endomembrane system"/>
    <property type="evidence" value="ECO:0007669"/>
    <property type="project" value="UniProtKB-SubCell"/>
</dbReference>
<evidence type="ECO:0000256" key="3">
    <source>
        <dbReference type="ARBA" id="ARBA00022475"/>
    </source>
</evidence>
<proteinExistence type="inferred from homology"/>
<comment type="subcellular location">
    <subcellularLocation>
        <location evidence="1">Endomembrane system</location>
    </subcellularLocation>
</comment>
<dbReference type="GeneID" id="11971362"/>
<reference evidence="8 9" key="1">
    <citation type="journal article" date="2012" name="J. Bacteriol.">
        <title>Complete genome sequence of a thermophilic methanogen, Methanocella conradii HZ254, isolated from Chinese rice field soil.</title>
        <authorList>
            <person name="Lu Z."/>
            <person name="Lu Y."/>
        </authorList>
    </citation>
    <scope>NUCLEOTIDE SEQUENCE [LARGE SCALE GENOMIC DNA]</scope>
    <source>
        <strain evidence="9">DSM 24694 / JCM 17849 / CGMCC 1.5162 / HZ254</strain>
    </source>
</reference>
<dbReference type="InterPro" id="IPR010067">
    <property type="entry name" value="ABC_SsuA_sub-bd"/>
</dbReference>
<dbReference type="eggNOG" id="arCOG01803">
    <property type="taxonomic scope" value="Archaea"/>
</dbReference>
<dbReference type="GO" id="GO:0016020">
    <property type="term" value="C:membrane"/>
    <property type="evidence" value="ECO:0007669"/>
    <property type="project" value="InterPro"/>
</dbReference>
<dbReference type="EMBL" id="CP003243">
    <property type="protein sequence ID" value="AFC99989.1"/>
    <property type="molecule type" value="Genomic_DNA"/>
</dbReference>
<dbReference type="HOGENOM" id="CLU_028871_10_4_2"/>
<dbReference type="GO" id="GO:0042626">
    <property type="term" value="F:ATPase-coupled transmembrane transporter activity"/>
    <property type="evidence" value="ECO:0007669"/>
    <property type="project" value="InterPro"/>
</dbReference>
<dbReference type="CDD" id="cd13553">
    <property type="entry name" value="PBP2_NrtA_CpmA_like"/>
    <property type="match status" value="1"/>
</dbReference>
<dbReference type="InterPro" id="IPR001638">
    <property type="entry name" value="Solute-binding_3/MltF_N"/>
</dbReference>
<dbReference type="Pfam" id="PF13379">
    <property type="entry name" value="NMT1_2"/>
    <property type="match status" value="1"/>
</dbReference>
<dbReference type="STRING" id="1041930.Mtc_1236"/>
<evidence type="ECO:0000313" key="9">
    <source>
        <dbReference type="Proteomes" id="UP000005233"/>
    </source>
</evidence>
<dbReference type="Gene3D" id="3.40.190.10">
    <property type="entry name" value="Periplasmic binding protein-like II"/>
    <property type="match status" value="2"/>
</dbReference>
<organism evidence="8 9">
    <name type="scientific">Methanocella conradii (strain DSM 24694 / JCM 17849 / CGMCC 1.5162 / HZ254)</name>
    <dbReference type="NCBI Taxonomy" id="1041930"/>
    <lineage>
        <taxon>Archaea</taxon>
        <taxon>Methanobacteriati</taxon>
        <taxon>Methanobacteriota</taxon>
        <taxon>Stenosarchaea group</taxon>
        <taxon>Methanomicrobia</taxon>
        <taxon>Methanocellales</taxon>
        <taxon>Methanocellaceae</taxon>
        <taxon>Methanocella</taxon>
    </lineage>
</organism>
<keyword evidence="4" id="KW-0997">Cell inner membrane</keyword>
<dbReference type="RefSeq" id="WP_014405827.1">
    <property type="nucleotide sequence ID" value="NC_017034.1"/>
</dbReference>
<dbReference type="NCBIfam" id="TIGR01728">
    <property type="entry name" value="SsuA_fam"/>
    <property type="match status" value="1"/>
</dbReference>
<dbReference type="InterPro" id="IPR044527">
    <property type="entry name" value="NrtA/CpmA_ABC-bd_dom"/>
</dbReference>
<dbReference type="SMART" id="SM00062">
    <property type="entry name" value="PBPb"/>
    <property type="match status" value="1"/>
</dbReference>
<keyword evidence="5" id="KW-0472">Membrane</keyword>
<dbReference type="InterPro" id="IPR006311">
    <property type="entry name" value="TAT_signal"/>
</dbReference>
<comment type="similarity">
    <text evidence="6">Belongs to the CmpA/NrtA family.</text>
</comment>
<evidence type="ECO:0000313" key="8">
    <source>
        <dbReference type="EMBL" id="AFC99989.1"/>
    </source>
</evidence>
<dbReference type="AlphaFoldDB" id="H8I8T5"/>
<protein>
    <submittedName>
        <fullName evidence="8">ABC transporter, substrate-binding protein, aliphatic sulfonates family</fullName>
    </submittedName>
</protein>
<dbReference type="PROSITE" id="PS51318">
    <property type="entry name" value="TAT"/>
    <property type="match status" value="1"/>
</dbReference>
<accession>H8I8T5</accession>
<evidence type="ECO:0000256" key="6">
    <source>
        <dbReference type="ARBA" id="ARBA00024031"/>
    </source>
</evidence>
<evidence type="ECO:0000256" key="4">
    <source>
        <dbReference type="ARBA" id="ARBA00022519"/>
    </source>
</evidence>
<keyword evidence="9" id="KW-1185">Reference proteome</keyword>